<evidence type="ECO:0000256" key="2">
    <source>
        <dbReference type="ARBA" id="ARBA00008061"/>
    </source>
</evidence>
<dbReference type="AlphaFoldDB" id="A0A1B2U6U2"/>
<organism evidence="8">
    <name type="scientific">Flammulina velutipes</name>
    <name type="common">Agaricus velutipes</name>
    <dbReference type="NCBI Taxonomy" id="38945"/>
    <lineage>
        <taxon>Eukaryota</taxon>
        <taxon>Fungi</taxon>
        <taxon>Dikarya</taxon>
        <taxon>Basidiomycota</taxon>
        <taxon>Agaricomycotina</taxon>
        <taxon>Agaricomycetes</taxon>
        <taxon>Agaricomycetidae</taxon>
        <taxon>Agaricales</taxon>
        <taxon>Marasmiineae</taxon>
        <taxon>Physalacriaceae</taxon>
        <taxon>Flammulina</taxon>
    </lineage>
</organism>
<evidence type="ECO:0000256" key="3">
    <source>
        <dbReference type="ARBA" id="ARBA00022723"/>
    </source>
</evidence>
<protein>
    <submittedName>
        <fullName evidence="8">Alpha-amylase</fullName>
        <ecNumber evidence="8">3.2.1.1</ecNumber>
    </submittedName>
</protein>
<dbReference type="NCBIfam" id="NF006969">
    <property type="entry name" value="PRK09441.1-2"/>
    <property type="match status" value="1"/>
</dbReference>
<dbReference type="InterPro" id="IPR015237">
    <property type="entry name" value="Alpha-amylase_C_pro"/>
</dbReference>
<dbReference type="GO" id="GO:0004556">
    <property type="term" value="F:alpha-amylase activity"/>
    <property type="evidence" value="ECO:0007669"/>
    <property type="project" value="UniProtKB-EC"/>
</dbReference>
<dbReference type="PIRSF" id="PIRSF001021">
    <property type="entry name" value="Alph-amls_thrmst"/>
    <property type="match status" value="1"/>
</dbReference>
<dbReference type="InterPro" id="IPR013780">
    <property type="entry name" value="Glyco_hydro_b"/>
</dbReference>
<dbReference type="EMBL" id="KU852590">
    <property type="protein sequence ID" value="AOC97453.1"/>
    <property type="molecule type" value="mRNA"/>
</dbReference>
<dbReference type="GO" id="GO:0005509">
    <property type="term" value="F:calcium ion binding"/>
    <property type="evidence" value="ECO:0007669"/>
    <property type="project" value="InterPro"/>
</dbReference>
<dbReference type="Pfam" id="PF09154">
    <property type="entry name" value="Alpha-amy_C_pro"/>
    <property type="match status" value="1"/>
</dbReference>
<dbReference type="Gene3D" id="2.40.30.140">
    <property type="match status" value="1"/>
</dbReference>
<evidence type="ECO:0000259" key="7">
    <source>
        <dbReference type="SMART" id="SM00642"/>
    </source>
</evidence>
<dbReference type="SUPFAM" id="SSF51011">
    <property type="entry name" value="Glycosyl hydrolase domain"/>
    <property type="match status" value="1"/>
</dbReference>
<dbReference type="Gene3D" id="3.20.20.80">
    <property type="entry name" value="Glycosidases"/>
    <property type="match status" value="1"/>
</dbReference>
<evidence type="ECO:0000256" key="5">
    <source>
        <dbReference type="ARBA" id="ARBA00023277"/>
    </source>
</evidence>
<reference evidence="8" key="1">
    <citation type="submission" date="2016-03" db="EMBL/GenBank/DDBJ databases">
        <title>Flummulina velutipes amylase family and the analysis expression characteristics of amylase family and the correlation with amylase activity during mutual starch degradation.</title>
        <authorList>
            <person name="Li X."/>
            <person name="Xie B."/>
            <person name="Wen Z."/>
        </authorList>
    </citation>
    <scope>NUCLEOTIDE SEQUENCE</scope>
    <source>
        <strain evidence="8">L11</strain>
    </source>
</reference>
<dbReference type="InterPro" id="IPR017853">
    <property type="entry name" value="GH"/>
</dbReference>
<dbReference type="InterPro" id="IPR006047">
    <property type="entry name" value="GH13_cat_dom"/>
</dbReference>
<keyword evidence="6 8" id="KW-0326">Glycosidase</keyword>
<name>A0A1B2U6U2_FLAVE</name>
<evidence type="ECO:0000256" key="6">
    <source>
        <dbReference type="ARBA" id="ARBA00023295"/>
    </source>
</evidence>
<dbReference type="CDD" id="cd11318">
    <property type="entry name" value="AmyAc_bac_fung_AmyA"/>
    <property type="match status" value="1"/>
</dbReference>
<feature type="domain" description="Glycosyl hydrolase family 13 catalytic" evidence="7">
    <location>
        <begin position="30"/>
        <end position="419"/>
    </location>
</feature>
<keyword evidence="4 8" id="KW-0378">Hydrolase</keyword>
<dbReference type="InterPro" id="IPR013776">
    <property type="entry name" value="A-amylase_thermo"/>
</dbReference>
<dbReference type="PANTHER" id="PTHR43447">
    <property type="entry name" value="ALPHA-AMYLASE"/>
    <property type="match status" value="1"/>
</dbReference>
<sequence>MNLFKRWISSPQPALNGMRLGPEEHEDTNPLMLQFFTWDTKHPTLSWWKHFEEEIPRLAAMGFTQVWLPPPNKAADRDGRGYDAYDLWDLGEFDQKGSIPTRWGSRSEFLSACKVAKEHNVDILIDAVLNHKLGGDRCEAFNAVPVNSQNRLKVDGKPRQIEGWTAFDFPGRNGKYSAFRWNQSHFTALDWDHKTQTKAIYRIEGPGHKGWSKNVDKELGNYDYLLGIDIDHRHPAVQEDLKNWGSWILDTSGAVGFRIDAIKHIDHKFLVNWISQLRRTPNRSKMFAVAEYWSGDVSLILPYVKAFKGQAAFFDVPLHMNLHNASKHYSRYDLRTVMNLSLAKLRPRDAVTFVDNHDTVEGQSLESWVGSHFKTQAYALILLRPEGYPCVFYGDLYPNSECSPDDITRSNLEKLINARKMYAYGPLTDYPHDKNCVGFVRAGNEKHCGCAVILSNREDHDDNFVHSIRMNVGSHHAGCSFKSILSDGGHVEIDKEGWGVFTCFPNSASVWVRE</sequence>
<accession>A0A1B2U6U2</accession>
<keyword evidence="5" id="KW-0119">Carbohydrate metabolism</keyword>
<dbReference type="Pfam" id="PF00128">
    <property type="entry name" value="Alpha-amylase"/>
    <property type="match status" value="1"/>
</dbReference>
<dbReference type="Gene3D" id="2.60.40.1180">
    <property type="entry name" value="Golgi alpha-mannosidase II"/>
    <property type="match status" value="1"/>
</dbReference>
<proteinExistence type="evidence at transcript level"/>
<dbReference type="GO" id="GO:0005975">
    <property type="term" value="P:carbohydrate metabolic process"/>
    <property type="evidence" value="ECO:0007669"/>
    <property type="project" value="InterPro"/>
</dbReference>
<evidence type="ECO:0000256" key="1">
    <source>
        <dbReference type="ARBA" id="ARBA00001913"/>
    </source>
</evidence>
<comment type="cofactor">
    <cofactor evidence="1">
        <name>Ca(2+)</name>
        <dbReference type="ChEBI" id="CHEBI:29108"/>
    </cofactor>
</comment>
<dbReference type="NCBIfam" id="NF006968">
    <property type="entry name" value="PRK09441.1-1"/>
    <property type="match status" value="1"/>
</dbReference>
<keyword evidence="3" id="KW-0479">Metal-binding</keyword>
<dbReference type="EC" id="3.2.1.1" evidence="8"/>
<evidence type="ECO:0000256" key="4">
    <source>
        <dbReference type="ARBA" id="ARBA00022801"/>
    </source>
</evidence>
<evidence type="ECO:0000313" key="8">
    <source>
        <dbReference type="EMBL" id="AOC97453.1"/>
    </source>
</evidence>
<comment type="similarity">
    <text evidence="2">Belongs to the glycosyl hydrolase 13 family.</text>
</comment>
<dbReference type="SMART" id="SM00642">
    <property type="entry name" value="Aamy"/>
    <property type="match status" value="1"/>
</dbReference>
<dbReference type="SUPFAM" id="SSF51445">
    <property type="entry name" value="(Trans)glycosidases"/>
    <property type="match status" value="1"/>
</dbReference>